<proteinExistence type="predicted"/>
<dbReference type="Proteomes" id="UP000040841">
    <property type="component" value="Unassembled WGS sequence"/>
</dbReference>
<dbReference type="InterPro" id="IPR036388">
    <property type="entry name" value="WH-like_DNA-bd_sf"/>
</dbReference>
<dbReference type="EMBL" id="CQBM01000005">
    <property type="protein sequence ID" value="CNI19621.1"/>
    <property type="molecule type" value="Genomic_DNA"/>
</dbReference>
<dbReference type="SUPFAM" id="SSF46894">
    <property type="entry name" value="C-terminal effector domain of the bipartite response regulators"/>
    <property type="match status" value="1"/>
</dbReference>
<dbReference type="Gene3D" id="1.10.10.10">
    <property type="entry name" value="Winged helix-like DNA-binding domain superfamily/Winged helix DNA-binding domain"/>
    <property type="match status" value="1"/>
</dbReference>
<sequence>MKYHLNTKSQFEQEAPILSGNKLTFPIKNKEIILSKNQAKLINCLLNKTNEKSDIIKFIWGEGIYKSKNNSYNQLIHQTRALFIDEGFSPNFIMTIPRYGVCLNKNKLISNNPKKYRSANMLNDHATCI</sequence>
<comment type="caution">
    <text evidence="1">The sequence shown here is derived from an EMBL/GenBank/DDBJ whole genome shotgun (WGS) entry which is preliminary data.</text>
</comment>
<dbReference type="GO" id="GO:0006355">
    <property type="term" value="P:regulation of DNA-templated transcription"/>
    <property type="evidence" value="ECO:0007669"/>
    <property type="project" value="InterPro"/>
</dbReference>
<evidence type="ECO:0000313" key="1">
    <source>
        <dbReference type="EMBL" id="CNI19621.1"/>
    </source>
</evidence>
<dbReference type="InterPro" id="IPR016032">
    <property type="entry name" value="Sig_transdc_resp-reg_C-effctor"/>
</dbReference>
<dbReference type="GO" id="GO:0003677">
    <property type="term" value="F:DNA binding"/>
    <property type="evidence" value="ECO:0007669"/>
    <property type="project" value="InterPro"/>
</dbReference>
<evidence type="ECO:0000313" key="2">
    <source>
        <dbReference type="Proteomes" id="UP000040841"/>
    </source>
</evidence>
<dbReference type="AlphaFoldDB" id="A0AA36LPP4"/>
<protein>
    <submittedName>
        <fullName evidence="1">Transcriptional regulator CadC</fullName>
    </submittedName>
</protein>
<accession>A0AA36LPP4</accession>
<gene>
    <name evidence="1" type="ORF">ERS008502_02547</name>
</gene>
<organism evidence="1 2">
    <name type="scientific">Yersinia mollaretii</name>
    <dbReference type="NCBI Taxonomy" id="33060"/>
    <lineage>
        <taxon>Bacteria</taxon>
        <taxon>Pseudomonadati</taxon>
        <taxon>Pseudomonadota</taxon>
        <taxon>Gammaproteobacteria</taxon>
        <taxon>Enterobacterales</taxon>
        <taxon>Yersiniaceae</taxon>
        <taxon>Yersinia</taxon>
    </lineage>
</organism>
<dbReference type="RefSeq" id="WP_049647754.1">
    <property type="nucleotide sequence ID" value="NZ_CABHYF010000019.1"/>
</dbReference>
<name>A0AA36LPP4_YERMO</name>
<reference evidence="1 2" key="1">
    <citation type="submission" date="2015-03" db="EMBL/GenBank/DDBJ databases">
        <authorList>
            <consortium name="Pathogen Informatics"/>
            <person name="Murphy D."/>
        </authorList>
    </citation>
    <scope>NUCLEOTIDE SEQUENCE [LARGE SCALE GENOMIC DNA]</scope>
    <source>
        <strain evidence="1 2">FE82747</strain>
    </source>
</reference>